<feature type="region of interest" description="Disordered" evidence="4">
    <location>
        <begin position="1217"/>
        <end position="1250"/>
    </location>
</feature>
<evidence type="ECO:0000256" key="4">
    <source>
        <dbReference type="SAM" id="MobiDB-lite"/>
    </source>
</evidence>
<dbReference type="PROSITE" id="PS50088">
    <property type="entry name" value="ANK_REPEAT"/>
    <property type="match status" value="1"/>
</dbReference>
<evidence type="ECO:0000313" key="6">
    <source>
        <dbReference type="Proteomes" id="UP000240883"/>
    </source>
</evidence>
<gene>
    <name evidence="5" type="ORF">BS50DRAFT_158040</name>
</gene>
<evidence type="ECO:0000256" key="1">
    <source>
        <dbReference type="ARBA" id="ARBA00022737"/>
    </source>
</evidence>
<feature type="repeat" description="ANK" evidence="3">
    <location>
        <begin position="959"/>
        <end position="991"/>
    </location>
</feature>
<dbReference type="PROSITE" id="PS50297">
    <property type="entry name" value="ANK_REP_REGION"/>
    <property type="match status" value="1"/>
</dbReference>
<name>A0A2T2N7B2_CORCC</name>
<dbReference type="InterPro" id="IPR036770">
    <property type="entry name" value="Ankyrin_rpt-contain_sf"/>
</dbReference>
<reference evidence="5 6" key="1">
    <citation type="journal article" date="2018" name="Front. Microbiol.">
        <title>Genome-Wide Analysis of Corynespora cassiicola Leaf Fall Disease Putative Effectors.</title>
        <authorList>
            <person name="Lopez D."/>
            <person name="Ribeiro S."/>
            <person name="Label P."/>
            <person name="Fumanal B."/>
            <person name="Venisse J.S."/>
            <person name="Kohler A."/>
            <person name="de Oliveira R.R."/>
            <person name="Labutti K."/>
            <person name="Lipzen A."/>
            <person name="Lail K."/>
            <person name="Bauer D."/>
            <person name="Ohm R.A."/>
            <person name="Barry K.W."/>
            <person name="Spatafora J."/>
            <person name="Grigoriev I.V."/>
            <person name="Martin F.M."/>
            <person name="Pujade-Renaud V."/>
        </authorList>
    </citation>
    <scope>NUCLEOTIDE SEQUENCE [LARGE SCALE GENOMIC DNA]</scope>
    <source>
        <strain evidence="5 6">Philippines</strain>
    </source>
</reference>
<keyword evidence="1" id="KW-0677">Repeat</keyword>
<dbReference type="EMBL" id="KZ678145">
    <property type="protein sequence ID" value="PSN61305.1"/>
    <property type="molecule type" value="Genomic_DNA"/>
</dbReference>
<dbReference type="STRING" id="1448308.A0A2T2N7B2"/>
<dbReference type="SMART" id="SM00248">
    <property type="entry name" value="ANK"/>
    <property type="match status" value="12"/>
</dbReference>
<evidence type="ECO:0000256" key="3">
    <source>
        <dbReference type="PROSITE-ProRule" id="PRU00023"/>
    </source>
</evidence>
<keyword evidence="2 3" id="KW-0040">ANK repeat</keyword>
<dbReference type="OrthoDB" id="3182339at2759"/>
<evidence type="ECO:0000256" key="2">
    <source>
        <dbReference type="ARBA" id="ARBA00023043"/>
    </source>
</evidence>
<feature type="compositionally biased region" description="Basic and acidic residues" evidence="4">
    <location>
        <begin position="1223"/>
        <end position="1236"/>
    </location>
</feature>
<feature type="compositionally biased region" description="Low complexity" evidence="4">
    <location>
        <begin position="1239"/>
        <end position="1248"/>
    </location>
</feature>
<dbReference type="PANTHER" id="PTHR24198:SF165">
    <property type="entry name" value="ANKYRIN REPEAT-CONTAINING PROTEIN-RELATED"/>
    <property type="match status" value="1"/>
</dbReference>
<dbReference type="PANTHER" id="PTHR24198">
    <property type="entry name" value="ANKYRIN REPEAT AND PROTEIN KINASE DOMAIN-CONTAINING PROTEIN"/>
    <property type="match status" value="1"/>
</dbReference>
<dbReference type="InterPro" id="IPR002110">
    <property type="entry name" value="Ankyrin_rpt"/>
</dbReference>
<evidence type="ECO:0008006" key="7">
    <source>
        <dbReference type="Google" id="ProtNLM"/>
    </source>
</evidence>
<dbReference type="Proteomes" id="UP000240883">
    <property type="component" value="Unassembled WGS sequence"/>
</dbReference>
<accession>A0A2T2N7B2</accession>
<dbReference type="Gene3D" id="1.25.40.20">
    <property type="entry name" value="Ankyrin repeat-containing domain"/>
    <property type="match status" value="4"/>
</dbReference>
<dbReference type="SUPFAM" id="SSF48403">
    <property type="entry name" value="Ankyrin repeat"/>
    <property type="match status" value="3"/>
</dbReference>
<dbReference type="Pfam" id="PF12796">
    <property type="entry name" value="Ank_2"/>
    <property type="match status" value="1"/>
</dbReference>
<organism evidence="5 6">
    <name type="scientific">Corynespora cassiicola Philippines</name>
    <dbReference type="NCBI Taxonomy" id="1448308"/>
    <lineage>
        <taxon>Eukaryota</taxon>
        <taxon>Fungi</taxon>
        <taxon>Dikarya</taxon>
        <taxon>Ascomycota</taxon>
        <taxon>Pezizomycotina</taxon>
        <taxon>Dothideomycetes</taxon>
        <taxon>Pleosporomycetidae</taxon>
        <taxon>Pleosporales</taxon>
        <taxon>Corynesporascaceae</taxon>
        <taxon>Corynespora</taxon>
    </lineage>
</organism>
<proteinExistence type="predicted"/>
<sequence>MKGRRSLQELVQDAGVSPILVRQPCLPAPSQPAIIASEEDHVQARNLLAEQRRRNPDYKDPNKELKRLFRTSKTKEKLLDTNRWEFSQDELDQALSAVIDKPTTNPGLVQAFLSLGAKVNYVDTSETKKGKNNKPDNTLRRRSTVLQQAATLRRADSVNILASSGADQTTLDEGLKAALAANDHSCTQELLRHGADINKFPNALADAVRSNDQNLVKLLLRAPKALRSEVISSCLPAAVQQKSEAVISLLIGYGADPNFNSAGALHMAISAREYRLAVALVAGSIPLTPVSLQGLSEPVLKMPTAQELYQFLQLLFCCGLSPATPGLPGLLVAASKRNDTPLASLLVTYGVPTTMNEAECLRIAIMNSNWRLADAILETNITANHASVALAVLPANAPPSDRFRVISALVRKGATGPPLGRWLVRAVEEGDFSLMDLLLNAGAPLESGNNRALSAAVARKDMHSLRTLLNSRPPPEALSQVFPMIRSGYSPSERLETTKLLLAHGARGTEVDQALVDAVADTSSTRDVALITELVRNGASVNHNNGEAIRLAVTQADASILRLLCNAKPSAASASAALPLAFDTSGGRHSSTLQIIELLLNHGVEEKPALEALQTAITGGSGNLDIVHRIIAANARLLGPAFQSAIGIEDVRKKAPILTSLLKMGIPQGSLDAALITEVRHVVVNKNSTILKILLEYGASVNYNDGEALSISIASGQSALVSLLLNGKEIPSRASTTKSLRALFYDAETQSKAEDQGSIMEIAQDLLRRGVDQPAIDAALRSVMDPANHTRHLGALVELLLSHRADVNTAEGVCFVYAAKRKDYSLFAKLLAHNPDFPTIVPALMAAKLEEEAMVKSLELCFDHGCLSDDLGHGGRHKKPPLVLAMQEYPRSGDLVRVLLDQGCNPDAVAYETIDESVGEEALPAIVWALAQPQKLISSSAILALLNAGASPTRPAPKSEITPIALASREGRADLVQDLLERGADASARDKWNRSALFYASRTSLTSIVQSLSAYALKDDGSLHEAASYIQLDVAKTLIKQGHSPNFPSRLHSGRNALGELCLNADITNGNQRSKVRQLIRLFLDHGANPKFKARNEKSAVLLALDNPHSALEISEALLETEIWEDINDEKHMYRSETGLWYSPLKYVELIPSASRAPYKQSLTSLLLDKGCEPKFYSEEAEQPDGAIGMPASIAALHDRQKEHQLSLKLAKEAAEASSNLEESAHRDALRRKQEQQDADMAAAAAAQSHFEKLEQQKHEFEMQRVRSAERMKRSEKVAWHSLQMEQERDAATQRLQIDDTKAKAAYAAEAKMIAQRESEMEHRTGIERKALLEKEQLFQRNVERQKSLTQRLDESAQLHARLRQDRPAIEGAQWGNVD</sequence>
<keyword evidence="6" id="KW-1185">Reference proteome</keyword>
<evidence type="ECO:0000313" key="5">
    <source>
        <dbReference type="EMBL" id="PSN61305.1"/>
    </source>
</evidence>
<protein>
    <recommendedName>
        <fullName evidence="7">Ankyrin</fullName>
    </recommendedName>
</protein>